<dbReference type="HOGENOM" id="CLU_001650_10_2_1"/>
<dbReference type="InterPro" id="IPR013103">
    <property type="entry name" value="RVT_2"/>
</dbReference>
<keyword evidence="3" id="KW-1185">Reference proteome</keyword>
<evidence type="ECO:0000313" key="2">
    <source>
        <dbReference type="EMBL" id="EPZ35135.1"/>
    </source>
</evidence>
<gene>
    <name evidence="2" type="ORF">O9G_006052</name>
</gene>
<sequence>MVAQLLQSHYGLHQASSEWFKTFSQYLSDSGLIACKSEPCMMMYRYDSSGKLLIVLICVDDILLISNNTFMISGVKEIIKSKFDIKDIGIANWILKICCSK</sequence>
<name>A0A075AXW9_ROZAC</name>
<dbReference type="STRING" id="988480.A0A075AXW9"/>
<feature type="domain" description="Reverse transcriptase Ty1/copia-type" evidence="1">
    <location>
        <begin position="2"/>
        <end position="97"/>
    </location>
</feature>
<evidence type="ECO:0000259" key="1">
    <source>
        <dbReference type="Pfam" id="PF07727"/>
    </source>
</evidence>
<dbReference type="Proteomes" id="UP000030755">
    <property type="component" value="Unassembled WGS sequence"/>
</dbReference>
<protein>
    <recommendedName>
        <fullName evidence="1">Reverse transcriptase Ty1/copia-type domain-containing protein</fullName>
    </recommendedName>
</protein>
<evidence type="ECO:0000313" key="3">
    <source>
        <dbReference type="Proteomes" id="UP000030755"/>
    </source>
</evidence>
<reference evidence="2 3" key="1">
    <citation type="journal article" date="2013" name="Curr. Biol.">
        <title>Shared signatures of parasitism and phylogenomics unite Cryptomycota and microsporidia.</title>
        <authorList>
            <person name="James T.Y."/>
            <person name="Pelin A."/>
            <person name="Bonen L."/>
            <person name="Ahrendt S."/>
            <person name="Sain D."/>
            <person name="Corradi N."/>
            <person name="Stajich J.E."/>
        </authorList>
    </citation>
    <scope>NUCLEOTIDE SEQUENCE [LARGE SCALE GENOMIC DNA]</scope>
    <source>
        <strain evidence="2 3">CSF55</strain>
    </source>
</reference>
<dbReference type="EMBL" id="KE560864">
    <property type="protein sequence ID" value="EPZ35135.1"/>
    <property type="molecule type" value="Genomic_DNA"/>
</dbReference>
<dbReference type="Pfam" id="PF07727">
    <property type="entry name" value="RVT_2"/>
    <property type="match status" value="1"/>
</dbReference>
<dbReference type="OrthoDB" id="5080239at2759"/>
<accession>A0A075AXW9</accession>
<organism evidence="2 3">
    <name type="scientific">Rozella allomycis (strain CSF55)</name>
    <dbReference type="NCBI Taxonomy" id="988480"/>
    <lineage>
        <taxon>Eukaryota</taxon>
        <taxon>Fungi</taxon>
        <taxon>Fungi incertae sedis</taxon>
        <taxon>Cryptomycota</taxon>
        <taxon>Cryptomycota incertae sedis</taxon>
        <taxon>Rozella</taxon>
    </lineage>
</organism>
<proteinExistence type="predicted"/>
<dbReference type="AlphaFoldDB" id="A0A075AXW9"/>